<dbReference type="GO" id="GO:0008483">
    <property type="term" value="F:transaminase activity"/>
    <property type="evidence" value="ECO:0007669"/>
    <property type="project" value="UniProtKB-KW"/>
</dbReference>
<evidence type="ECO:0000256" key="3">
    <source>
        <dbReference type="ARBA" id="ARBA00022576"/>
    </source>
</evidence>
<evidence type="ECO:0000256" key="2">
    <source>
        <dbReference type="ARBA" id="ARBA00005384"/>
    </source>
</evidence>
<evidence type="ECO:0000259" key="8">
    <source>
        <dbReference type="PROSITE" id="PS50949"/>
    </source>
</evidence>
<dbReference type="RefSeq" id="WP_113885671.1">
    <property type="nucleotide sequence ID" value="NZ_QNSF01000031.1"/>
</dbReference>
<dbReference type="OrthoDB" id="9802328at2"/>
<dbReference type="PANTHER" id="PTHR46577:SF2">
    <property type="entry name" value="TRANSCRIPTIONAL REGULATORY PROTEIN"/>
    <property type="match status" value="1"/>
</dbReference>
<dbReference type="Pfam" id="PF00392">
    <property type="entry name" value="GntR"/>
    <property type="match status" value="1"/>
</dbReference>
<comment type="cofactor">
    <cofactor evidence="1">
        <name>pyridoxal 5'-phosphate</name>
        <dbReference type="ChEBI" id="CHEBI:597326"/>
    </cofactor>
</comment>
<evidence type="ECO:0000256" key="7">
    <source>
        <dbReference type="ARBA" id="ARBA00023163"/>
    </source>
</evidence>
<dbReference type="CDD" id="cd07377">
    <property type="entry name" value="WHTH_GntR"/>
    <property type="match status" value="1"/>
</dbReference>
<dbReference type="SMART" id="SM00345">
    <property type="entry name" value="HTH_GNTR"/>
    <property type="match status" value="1"/>
</dbReference>
<evidence type="ECO:0000313" key="9">
    <source>
        <dbReference type="EMBL" id="RBP86172.1"/>
    </source>
</evidence>
<gene>
    <name evidence="9" type="ORF">DFO70_1315</name>
</gene>
<dbReference type="InterPro" id="IPR015422">
    <property type="entry name" value="PyrdxlP-dep_Trfase_small"/>
</dbReference>
<dbReference type="SUPFAM" id="SSF46785">
    <property type="entry name" value="Winged helix' DNA-binding domain"/>
    <property type="match status" value="1"/>
</dbReference>
<dbReference type="GO" id="GO:0003677">
    <property type="term" value="F:DNA binding"/>
    <property type="evidence" value="ECO:0007669"/>
    <property type="project" value="UniProtKB-KW"/>
</dbReference>
<evidence type="ECO:0000256" key="5">
    <source>
        <dbReference type="ARBA" id="ARBA00023015"/>
    </source>
</evidence>
<dbReference type="InterPro" id="IPR036390">
    <property type="entry name" value="WH_DNA-bd_sf"/>
</dbReference>
<organism evidence="9 10">
    <name type="scientific">Cytobacillus firmus</name>
    <name type="common">Bacillus firmus</name>
    <dbReference type="NCBI Taxonomy" id="1399"/>
    <lineage>
        <taxon>Bacteria</taxon>
        <taxon>Bacillati</taxon>
        <taxon>Bacillota</taxon>
        <taxon>Bacilli</taxon>
        <taxon>Bacillales</taxon>
        <taxon>Bacillaceae</taxon>
        <taxon>Cytobacillus</taxon>
    </lineage>
</organism>
<dbReference type="GO" id="GO:0003700">
    <property type="term" value="F:DNA-binding transcription factor activity"/>
    <property type="evidence" value="ECO:0007669"/>
    <property type="project" value="InterPro"/>
</dbReference>
<comment type="caution">
    <text evidence="9">The sequence shown here is derived from an EMBL/GenBank/DDBJ whole genome shotgun (WGS) entry which is preliminary data.</text>
</comment>
<dbReference type="PANTHER" id="PTHR46577">
    <property type="entry name" value="HTH-TYPE TRANSCRIPTIONAL REGULATORY PROTEIN GABR"/>
    <property type="match status" value="1"/>
</dbReference>
<evidence type="ECO:0000256" key="4">
    <source>
        <dbReference type="ARBA" id="ARBA00022898"/>
    </source>
</evidence>
<keyword evidence="3" id="KW-0808">Transferase</keyword>
<keyword evidence="3" id="KW-0032">Aminotransferase</keyword>
<dbReference type="InterPro" id="IPR036388">
    <property type="entry name" value="WH-like_DNA-bd_sf"/>
</dbReference>
<sequence length="477" mass="53126">MWNINRKSNVPLYQQISYELENKITNGELPPGSLLPSERKLAIQLGVNRSTIVLAYSELRSKGIVESIRGKGTQVNQIRIGQSNLHTPSWGTYVENGNILPNLPLLLRSRDAAQSPSIIDFASGKLSEDLVPTEEVNQILKEYSYLPNQGYDGLQGYLPLREALVSFLKEYKNIHVTAESILITTGTQQSLFLIAQSLLSPGDAIAVENPSFILSLPMFRSAGLRIYRVPTDENGICPEEISYFYRKYKVKMLFVNPNYQNPTGTTLSPSRKDVLLEIARELGLPIVEEDSYSLATFDNQQPSSLKASDSTTNILYIGSLSKIAAAGLRIGWVVAPQLVIKKLSDVRRQIDMGFNIIPQHIASRFIASHYFKPHIKKLTLNLSKKLDLTINALDKELSGLVDFRIPSGGLHVWCRVIPEIRDDKTLLEESIKRGVVFVPGSVYGAKQGFMRLTFARPNENEIDKGIARLASAIKASL</sequence>
<evidence type="ECO:0000256" key="1">
    <source>
        <dbReference type="ARBA" id="ARBA00001933"/>
    </source>
</evidence>
<dbReference type="PRINTS" id="PR00035">
    <property type="entry name" value="HTHGNTR"/>
</dbReference>
<keyword evidence="5" id="KW-0805">Transcription regulation</keyword>
<dbReference type="InterPro" id="IPR004839">
    <property type="entry name" value="Aminotransferase_I/II_large"/>
</dbReference>
<dbReference type="InterPro" id="IPR015421">
    <property type="entry name" value="PyrdxlP-dep_Trfase_major"/>
</dbReference>
<dbReference type="Gene3D" id="3.40.640.10">
    <property type="entry name" value="Type I PLP-dependent aspartate aminotransferase-like (Major domain)"/>
    <property type="match status" value="1"/>
</dbReference>
<evidence type="ECO:0000313" key="10">
    <source>
        <dbReference type="Proteomes" id="UP000252731"/>
    </source>
</evidence>
<dbReference type="Pfam" id="PF00155">
    <property type="entry name" value="Aminotran_1_2"/>
    <property type="match status" value="1"/>
</dbReference>
<name>A0A366JIM7_CYTFI</name>
<proteinExistence type="inferred from homology"/>
<dbReference type="AlphaFoldDB" id="A0A366JIM7"/>
<protein>
    <submittedName>
        <fullName evidence="9">DNA-binding transcriptional MocR family regulator</fullName>
    </submittedName>
</protein>
<dbReference type="InterPro" id="IPR051446">
    <property type="entry name" value="HTH_trans_reg/aminotransferase"/>
</dbReference>
<dbReference type="PROSITE" id="PS50949">
    <property type="entry name" value="HTH_GNTR"/>
    <property type="match status" value="1"/>
</dbReference>
<dbReference type="SUPFAM" id="SSF53383">
    <property type="entry name" value="PLP-dependent transferases"/>
    <property type="match status" value="1"/>
</dbReference>
<evidence type="ECO:0000256" key="6">
    <source>
        <dbReference type="ARBA" id="ARBA00023125"/>
    </source>
</evidence>
<comment type="similarity">
    <text evidence="2">In the C-terminal section; belongs to the class-I pyridoxal-phosphate-dependent aminotransferase family.</text>
</comment>
<dbReference type="Gene3D" id="1.10.10.10">
    <property type="entry name" value="Winged helix-like DNA-binding domain superfamily/Winged helix DNA-binding domain"/>
    <property type="match status" value="1"/>
</dbReference>
<dbReference type="CDD" id="cd00609">
    <property type="entry name" value="AAT_like"/>
    <property type="match status" value="1"/>
</dbReference>
<accession>A0A366JIM7</accession>
<dbReference type="GO" id="GO:0030170">
    <property type="term" value="F:pyridoxal phosphate binding"/>
    <property type="evidence" value="ECO:0007669"/>
    <property type="project" value="InterPro"/>
</dbReference>
<reference evidence="9 10" key="1">
    <citation type="submission" date="2018-06" db="EMBL/GenBank/DDBJ databases">
        <title>Freshwater and sediment microbial communities from various areas in North America, analyzing microbe dynamics in response to fracking.</title>
        <authorList>
            <person name="Lamendella R."/>
        </authorList>
    </citation>
    <scope>NUCLEOTIDE SEQUENCE [LARGE SCALE GENOMIC DNA]</scope>
    <source>
        <strain evidence="9 10">14_TX</strain>
    </source>
</reference>
<dbReference type="Proteomes" id="UP000252731">
    <property type="component" value="Unassembled WGS sequence"/>
</dbReference>
<keyword evidence="4" id="KW-0663">Pyridoxal phosphate</keyword>
<keyword evidence="10" id="KW-1185">Reference proteome</keyword>
<feature type="domain" description="HTH gntR-type" evidence="8">
    <location>
        <begin position="10"/>
        <end position="78"/>
    </location>
</feature>
<keyword evidence="6 9" id="KW-0238">DNA-binding</keyword>
<dbReference type="Gene3D" id="3.90.1150.10">
    <property type="entry name" value="Aspartate Aminotransferase, domain 1"/>
    <property type="match status" value="1"/>
</dbReference>
<dbReference type="InterPro" id="IPR000524">
    <property type="entry name" value="Tscrpt_reg_HTH_GntR"/>
</dbReference>
<dbReference type="InterPro" id="IPR015424">
    <property type="entry name" value="PyrdxlP-dep_Trfase"/>
</dbReference>
<keyword evidence="7" id="KW-0804">Transcription</keyword>
<dbReference type="EMBL" id="QNSF01000031">
    <property type="protein sequence ID" value="RBP86172.1"/>
    <property type="molecule type" value="Genomic_DNA"/>
</dbReference>